<organism evidence="8 9">
    <name type="scientific">Trichormus variabilis SAG 1403-4b</name>
    <dbReference type="NCBI Taxonomy" id="447716"/>
    <lineage>
        <taxon>Bacteria</taxon>
        <taxon>Bacillati</taxon>
        <taxon>Cyanobacteriota</taxon>
        <taxon>Cyanophyceae</taxon>
        <taxon>Nostocales</taxon>
        <taxon>Nostocaceae</taxon>
        <taxon>Trichormus</taxon>
    </lineage>
</organism>
<dbReference type="EMBL" id="RSCM01000018">
    <property type="protein sequence ID" value="RUS93546.1"/>
    <property type="molecule type" value="Genomic_DNA"/>
</dbReference>
<dbReference type="RefSeq" id="WP_199321058.1">
    <property type="nucleotide sequence ID" value="NZ_RSCM01000018.1"/>
</dbReference>
<evidence type="ECO:0000259" key="7">
    <source>
        <dbReference type="Pfam" id="PF01926"/>
    </source>
</evidence>
<dbReference type="GO" id="GO:0005525">
    <property type="term" value="F:GTP binding"/>
    <property type="evidence" value="ECO:0007669"/>
    <property type="project" value="UniProtKB-KW"/>
</dbReference>
<evidence type="ECO:0000256" key="3">
    <source>
        <dbReference type="ARBA" id="ARBA00022741"/>
    </source>
</evidence>
<dbReference type="InterPro" id="IPR027417">
    <property type="entry name" value="P-loop_NTPase"/>
</dbReference>
<dbReference type="Pfam" id="PF05128">
    <property type="entry name" value="DUF697"/>
    <property type="match status" value="1"/>
</dbReference>
<dbReference type="GO" id="GO:0005737">
    <property type="term" value="C:cytoplasm"/>
    <property type="evidence" value="ECO:0007669"/>
    <property type="project" value="TreeGrafter"/>
</dbReference>
<evidence type="ECO:0000256" key="4">
    <source>
        <dbReference type="ARBA" id="ARBA00022989"/>
    </source>
</evidence>
<accession>A0A3S1BY29</accession>
<evidence type="ECO:0000313" key="8">
    <source>
        <dbReference type="EMBL" id="RUS93546.1"/>
    </source>
</evidence>
<dbReference type="Gene3D" id="3.40.50.300">
    <property type="entry name" value="P-loop containing nucleotide triphosphate hydrolases"/>
    <property type="match status" value="1"/>
</dbReference>
<dbReference type="SUPFAM" id="SSF52540">
    <property type="entry name" value="P-loop containing nucleoside triphosphate hydrolases"/>
    <property type="match status" value="1"/>
</dbReference>
<evidence type="ECO:0000313" key="9">
    <source>
        <dbReference type="Proteomes" id="UP000276103"/>
    </source>
</evidence>
<sequence>MSQPNAVRNLQETHLNRARASLRQALSWYGYLRKSGQLSSNPKLAGLVKPEIEVLTATLNKLDSNVVRIAAFGLVSRGKSAVLNSLLGEKILQTGPLNGVTQWPRSVRWKPGGKVLVELIDTPGLDEIEGESRAQMAREVARQADLILFVVSGDITRTEYQGLLELRQAQKPLILVFNKIDLYPDTDRNTIYKNLQLLGAGNLQEKPLLPDEIVMVAAEPASMEVRVEYPDGTVSYEWETPPPQVEELKQTILNILNREGRSLLALNALIQAREAEAVIASKTIDIRQQEAEDIIWKFTKYKALAIGLNPIPVLDIIGGLITDLALIRSLARLYGLPMTSYEASKLLKTILFSSGGLLLGEISSSLMLGLGSSTAAIVSGDSPVNITTFAGSALAKLTGGIAQGSIAGYGAYAVGKAAQIYLEKGCTWGQLGADTVIQEILSQVDKNTILYRLQQELGGKFGDFGHQ</sequence>
<evidence type="ECO:0000256" key="5">
    <source>
        <dbReference type="ARBA" id="ARBA00023134"/>
    </source>
</evidence>
<dbReference type="GO" id="GO:0016020">
    <property type="term" value="C:membrane"/>
    <property type="evidence" value="ECO:0007669"/>
    <property type="project" value="UniProtKB-SubCell"/>
</dbReference>
<keyword evidence="9" id="KW-1185">Reference proteome</keyword>
<dbReference type="GO" id="GO:0030488">
    <property type="term" value="P:tRNA methylation"/>
    <property type="evidence" value="ECO:0007669"/>
    <property type="project" value="TreeGrafter"/>
</dbReference>
<dbReference type="PANTHER" id="PTHR42714:SF6">
    <property type="entry name" value="TRANSLATION INITIATION FACTOR IF-2"/>
    <property type="match status" value="1"/>
</dbReference>
<dbReference type="InterPro" id="IPR021147">
    <property type="entry name" value="DUF697"/>
</dbReference>
<gene>
    <name evidence="8" type="ORF">DSM107003_43420</name>
</gene>
<evidence type="ECO:0000256" key="6">
    <source>
        <dbReference type="ARBA" id="ARBA00023136"/>
    </source>
</evidence>
<name>A0A3S1BY29_ANAVA</name>
<keyword evidence="2" id="KW-0812">Transmembrane</keyword>
<keyword evidence="3" id="KW-0547">Nucleotide-binding</keyword>
<keyword evidence="6" id="KW-0472">Membrane</keyword>
<comment type="caution">
    <text evidence="8">The sequence shown here is derived from an EMBL/GenBank/DDBJ whole genome shotgun (WGS) entry which is preliminary data.</text>
</comment>
<proteinExistence type="predicted"/>
<dbReference type="GO" id="GO:0002098">
    <property type="term" value="P:tRNA wobble uridine modification"/>
    <property type="evidence" value="ECO:0007669"/>
    <property type="project" value="TreeGrafter"/>
</dbReference>
<keyword evidence="4" id="KW-1133">Transmembrane helix</keyword>
<dbReference type="InterPro" id="IPR005225">
    <property type="entry name" value="Small_GTP-bd"/>
</dbReference>
<dbReference type="Pfam" id="PF01926">
    <property type="entry name" value="MMR_HSR1"/>
    <property type="match status" value="1"/>
</dbReference>
<dbReference type="PANTHER" id="PTHR42714">
    <property type="entry name" value="TRNA MODIFICATION GTPASE GTPBP3"/>
    <property type="match status" value="1"/>
</dbReference>
<protein>
    <recommendedName>
        <fullName evidence="7">G domain-containing protein</fullName>
    </recommendedName>
</protein>
<keyword evidence="5" id="KW-0342">GTP-binding</keyword>
<dbReference type="CDD" id="cd00880">
    <property type="entry name" value="Era_like"/>
    <property type="match status" value="1"/>
</dbReference>
<dbReference type="NCBIfam" id="TIGR00231">
    <property type="entry name" value="small_GTP"/>
    <property type="match status" value="1"/>
</dbReference>
<comment type="subcellular location">
    <subcellularLocation>
        <location evidence="1">Membrane</location>
        <topology evidence="1">Multi-pass membrane protein</topology>
    </subcellularLocation>
</comment>
<feature type="domain" description="G" evidence="7">
    <location>
        <begin position="68"/>
        <end position="179"/>
    </location>
</feature>
<dbReference type="Proteomes" id="UP000276103">
    <property type="component" value="Unassembled WGS sequence"/>
</dbReference>
<reference evidence="8 9" key="1">
    <citation type="journal article" date="2019" name="Genome Biol. Evol.">
        <title>Day and night: Metabolic profiles and evolutionary relationships of six axenic non-marine cyanobacteria.</title>
        <authorList>
            <person name="Will S.E."/>
            <person name="Henke P."/>
            <person name="Boedeker C."/>
            <person name="Huang S."/>
            <person name="Brinkmann H."/>
            <person name="Rohde M."/>
            <person name="Jarek M."/>
            <person name="Friedl T."/>
            <person name="Seufert S."/>
            <person name="Schumacher M."/>
            <person name="Overmann J."/>
            <person name="Neumann-Schaal M."/>
            <person name="Petersen J."/>
        </authorList>
    </citation>
    <scope>NUCLEOTIDE SEQUENCE [LARGE SCALE GENOMIC DNA]</scope>
    <source>
        <strain evidence="8 9">SAG 1403-4b</strain>
    </source>
</reference>
<evidence type="ECO:0000256" key="1">
    <source>
        <dbReference type="ARBA" id="ARBA00004141"/>
    </source>
</evidence>
<evidence type="ECO:0000256" key="2">
    <source>
        <dbReference type="ARBA" id="ARBA00022692"/>
    </source>
</evidence>
<dbReference type="InterPro" id="IPR006073">
    <property type="entry name" value="GTP-bd"/>
</dbReference>
<dbReference type="AlphaFoldDB" id="A0A3S1BY29"/>